<reference evidence="3" key="1">
    <citation type="journal article" date="2019" name="Int. J. Syst. Evol. Microbiol.">
        <title>The Global Catalogue of Microorganisms (GCM) 10K type strain sequencing project: providing services to taxonomists for standard genome sequencing and annotation.</title>
        <authorList>
            <consortium name="The Broad Institute Genomics Platform"/>
            <consortium name="The Broad Institute Genome Sequencing Center for Infectious Disease"/>
            <person name="Wu L."/>
            <person name="Ma J."/>
        </authorList>
    </citation>
    <scope>NUCLEOTIDE SEQUENCE [LARGE SCALE GENOMIC DNA]</scope>
    <source>
        <strain evidence="3">NBRC 102407</strain>
    </source>
</reference>
<feature type="transmembrane region" description="Helical" evidence="1">
    <location>
        <begin position="15"/>
        <end position="38"/>
    </location>
</feature>
<dbReference type="EMBL" id="BSPX01000049">
    <property type="protein sequence ID" value="GLT23485.1"/>
    <property type="molecule type" value="Genomic_DNA"/>
</dbReference>
<accession>A0ABQ6FCY8</accession>
<dbReference type="RefSeq" id="WP_284188691.1">
    <property type="nucleotide sequence ID" value="NZ_BSPX01000049.1"/>
</dbReference>
<evidence type="ECO:0000313" key="2">
    <source>
        <dbReference type="EMBL" id="GLT23485.1"/>
    </source>
</evidence>
<keyword evidence="1" id="KW-0812">Transmembrane</keyword>
<name>A0ABQ6FCY8_9RHOO</name>
<keyword evidence="3" id="KW-1185">Reference proteome</keyword>
<organism evidence="2 3">
    <name type="scientific">Zoogloea oryzae</name>
    <dbReference type="NCBI Taxonomy" id="310767"/>
    <lineage>
        <taxon>Bacteria</taxon>
        <taxon>Pseudomonadati</taxon>
        <taxon>Pseudomonadota</taxon>
        <taxon>Betaproteobacteria</taxon>
        <taxon>Rhodocyclales</taxon>
        <taxon>Zoogloeaceae</taxon>
        <taxon>Zoogloea</taxon>
    </lineage>
</organism>
<dbReference type="Proteomes" id="UP001157167">
    <property type="component" value="Unassembled WGS sequence"/>
</dbReference>
<gene>
    <name evidence="2" type="ORF">GCM10007933_29520</name>
</gene>
<comment type="caution">
    <text evidence="2">The sequence shown here is derived from an EMBL/GenBank/DDBJ whole genome shotgun (WGS) entry which is preliminary data.</text>
</comment>
<proteinExistence type="predicted"/>
<evidence type="ECO:0000256" key="1">
    <source>
        <dbReference type="SAM" id="Phobius"/>
    </source>
</evidence>
<keyword evidence="1" id="KW-0472">Membrane</keyword>
<keyword evidence="1" id="KW-1133">Transmembrane helix</keyword>
<sequence>MVSTPSAGAPRAKNWFLWFVGFVVALVLLAAAYTWLVLSWSYSSGERAGYVQKFSQKGWLCKTWEGELAIVAIPGSLPEIFKFTVRDDKVAAEINAVMGKRVAISYDQHLGIPSTCFGETGYYVSKVHAVE</sequence>
<protein>
    <submittedName>
        <fullName evidence="2">6-phosphogluconate dehydrogenase</fullName>
    </submittedName>
</protein>
<evidence type="ECO:0000313" key="3">
    <source>
        <dbReference type="Proteomes" id="UP001157167"/>
    </source>
</evidence>